<dbReference type="EC" id="2.8.2.-" evidence="8"/>
<dbReference type="PANTHER" id="PTHR12812:SF0">
    <property type="entry name" value="HEPARAN-SULFATE 6-O-SULFOTRANSFERASE"/>
    <property type="match status" value="1"/>
</dbReference>
<dbReference type="InterPro" id="IPR027417">
    <property type="entry name" value="P-loop_NTPase"/>
</dbReference>
<feature type="chain" id="PRO_5008056846" description="Heparan-sulfate 6-O-sulfotransferase" evidence="9">
    <location>
        <begin position="18"/>
        <end position="419"/>
    </location>
</feature>
<comment type="subcellular location">
    <subcellularLocation>
        <location evidence="1">Membrane</location>
        <topology evidence="1">Single-pass membrane protein</topology>
    </subcellularLocation>
    <subcellularLocation>
        <location evidence="8">Membrane</location>
        <topology evidence="8">Single-pass type II membrane protein</topology>
    </subcellularLocation>
</comment>
<keyword evidence="11" id="KW-1185">Reference proteome</keyword>
<dbReference type="GO" id="GO:0016020">
    <property type="term" value="C:membrane"/>
    <property type="evidence" value="ECO:0007669"/>
    <property type="project" value="UniProtKB-SubCell"/>
</dbReference>
<keyword evidence="6 8" id="KW-0472">Membrane</keyword>
<organism evidence="10 11">
    <name type="scientific">Intoshia linei</name>
    <dbReference type="NCBI Taxonomy" id="1819745"/>
    <lineage>
        <taxon>Eukaryota</taxon>
        <taxon>Metazoa</taxon>
        <taxon>Spiralia</taxon>
        <taxon>Lophotrochozoa</taxon>
        <taxon>Mesozoa</taxon>
        <taxon>Orthonectida</taxon>
        <taxon>Rhopaluridae</taxon>
        <taxon>Intoshia</taxon>
    </lineage>
</organism>
<dbReference type="Proteomes" id="UP000078046">
    <property type="component" value="Unassembled WGS sequence"/>
</dbReference>
<accession>A0A177B5J3</accession>
<evidence type="ECO:0000256" key="3">
    <source>
        <dbReference type="ARBA" id="ARBA00022679"/>
    </source>
</evidence>
<gene>
    <name evidence="10" type="ORF">A3Q56_02857</name>
</gene>
<keyword evidence="7" id="KW-0325">Glycoprotein</keyword>
<dbReference type="GO" id="GO:0017095">
    <property type="term" value="F:heparan sulfate 6-sulfotransferase activity"/>
    <property type="evidence" value="ECO:0007669"/>
    <property type="project" value="TreeGrafter"/>
</dbReference>
<dbReference type="InterPro" id="IPR010635">
    <property type="entry name" value="Heparan_SO4-6-sulfoTrfase"/>
</dbReference>
<evidence type="ECO:0000313" key="10">
    <source>
        <dbReference type="EMBL" id="OAF69390.1"/>
    </source>
</evidence>
<feature type="signal peptide" evidence="9">
    <location>
        <begin position="1"/>
        <end position="17"/>
    </location>
</feature>
<keyword evidence="3 8" id="KW-0808">Transferase</keyword>
<keyword evidence="4" id="KW-0812">Transmembrane</keyword>
<keyword evidence="8" id="KW-0735">Signal-anchor</keyword>
<dbReference type="AlphaFoldDB" id="A0A177B5J3"/>
<sequence>MILLILFLTIIILYNLPKYEYFKKKNESKITQFIQNCNKIDNLKNIEMIRKNANLETLENELKVAKLNDLCIIYNKFTQFVFIHIQKTGGTFYEKQFCKMFCSKLIKLKFKKIDCINCIKKLICKSNYTIRSDVEGSIYGHKRVNIKNFKTFLFNSHIPIVSRYTVGWVCGVHADFSHFENCNIKKKLASYCPKNLKYPQSSNEKVYITLIRDPVKRIISEYYKFNEKKGNSMWDSVDMGTKDLSYRYNEIKNFTQFIKCVPDTVLNRMTYMLSNLNKIDFNKLKWKKIILKNAKKNVIEKFIIFGNIDYYQETNKLFQILTNSKILTKKNTFKSKYKYNYNEIKSEILKNTNFWMDHHLYIFLMKKFVKILNLARKQEFPMVHQKFSILILKNLADFFLNFHNSELCETLWRPLQRLT</sequence>
<dbReference type="EMBL" id="LWCA01000289">
    <property type="protein sequence ID" value="OAF69390.1"/>
    <property type="molecule type" value="Genomic_DNA"/>
</dbReference>
<evidence type="ECO:0000256" key="7">
    <source>
        <dbReference type="ARBA" id="ARBA00023180"/>
    </source>
</evidence>
<keyword evidence="9" id="KW-0732">Signal</keyword>
<dbReference type="PANTHER" id="PTHR12812">
    <property type="entry name" value="HEPARAN SULFATE 6-O-SULFOTRANSFERASE 3"/>
    <property type="match status" value="1"/>
</dbReference>
<comment type="catalytic activity">
    <reaction evidence="8">
        <text>alpha-D-glucosaminyl-[heparan sulfate](n) + 3'-phosphoadenylyl sulfate = 6-sulfo-alpha-D-glucosaminyl-[heparan sulfate](n) + adenosine 3',5'-bisphosphate + H(+)</text>
        <dbReference type="Rhea" id="RHEA:56604"/>
        <dbReference type="Rhea" id="RHEA-COMP:9830"/>
        <dbReference type="Rhea" id="RHEA-COMP:14621"/>
        <dbReference type="ChEBI" id="CHEBI:15378"/>
        <dbReference type="ChEBI" id="CHEBI:58339"/>
        <dbReference type="ChEBI" id="CHEBI:58343"/>
        <dbReference type="ChEBI" id="CHEBI:58388"/>
        <dbReference type="ChEBI" id="CHEBI:140604"/>
    </reaction>
</comment>
<evidence type="ECO:0000256" key="4">
    <source>
        <dbReference type="ARBA" id="ARBA00022692"/>
    </source>
</evidence>
<evidence type="ECO:0000256" key="9">
    <source>
        <dbReference type="SAM" id="SignalP"/>
    </source>
</evidence>
<comment type="caution">
    <text evidence="10">The sequence shown here is derived from an EMBL/GenBank/DDBJ whole genome shotgun (WGS) entry which is preliminary data.</text>
</comment>
<evidence type="ECO:0000313" key="11">
    <source>
        <dbReference type="Proteomes" id="UP000078046"/>
    </source>
</evidence>
<evidence type="ECO:0000256" key="5">
    <source>
        <dbReference type="ARBA" id="ARBA00022989"/>
    </source>
</evidence>
<name>A0A177B5J3_9BILA</name>
<keyword evidence="5" id="KW-1133">Transmembrane helix</keyword>
<dbReference type="Pfam" id="PF03567">
    <property type="entry name" value="Sulfotransfer_2"/>
    <property type="match status" value="1"/>
</dbReference>
<reference evidence="10 11" key="1">
    <citation type="submission" date="2016-04" db="EMBL/GenBank/DDBJ databases">
        <title>The genome of Intoshia linei affirms orthonectids as highly simplified spiralians.</title>
        <authorList>
            <person name="Mikhailov K.V."/>
            <person name="Slusarev G.S."/>
            <person name="Nikitin M.A."/>
            <person name="Logacheva M.D."/>
            <person name="Penin A."/>
            <person name="Aleoshin V."/>
            <person name="Panchin Y.V."/>
        </authorList>
    </citation>
    <scope>NUCLEOTIDE SEQUENCE [LARGE SCALE GENOMIC DNA]</scope>
    <source>
        <strain evidence="10">Intl2013</strain>
        <tissue evidence="10">Whole animal</tissue>
    </source>
</reference>
<evidence type="ECO:0000256" key="8">
    <source>
        <dbReference type="RuleBase" id="RU364122"/>
    </source>
</evidence>
<comment type="similarity">
    <text evidence="2 8">Belongs to the sulfotransferase 6 family.</text>
</comment>
<dbReference type="InterPro" id="IPR005331">
    <property type="entry name" value="Sulfotransferase"/>
</dbReference>
<comment type="function">
    <text evidence="8">6-O-sulfation enzyme which catalyzes the transfer of sulfate from 3'-phosphoadenosine 5'-phosphosulfate (PAPS) to position 6 of the N-sulfoglucosamine residue (GlcNS) of heparan sulfate.</text>
</comment>
<evidence type="ECO:0000256" key="2">
    <source>
        <dbReference type="ARBA" id="ARBA00010109"/>
    </source>
</evidence>
<dbReference type="Gene3D" id="3.40.50.300">
    <property type="entry name" value="P-loop containing nucleotide triphosphate hydrolases"/>
    <property type="match status" value="1"/>
</dbReference>
<protein>
    <recommendedName>
        <fullName evidence="8">Heparan-sulfate 6-O-sulfotransferase</fullName>
        <ecNumber evidence="8">2.8.2.-</ecNumber>
    </recommendedName>
</protein>
<dbReference type="OrthoDB" id="406981at2759"/>
<evidence type="ECO:0000256" key="1">
    <source>
        <dbReference type="ARBA" id="ARBA00004167"/>
    </source>
</evidence>
<proteinExistence type="inferred from homology"/>
<evidence type="ECO:0000256" key="6">
    <source>
        <dbReference type="ARBA" id="ARBA00023136"/>
    </source>
</evidence>